<keyword evidence="3" id="KW-1185">Reference proteome</keyword>
<sequence>MATAASWELAARYEADVPGLTPVVAAWPYGIKMQRRPGGTSVSVEPTPRHSPREVFDWAGRMQGWTLVSGVGWLAFMGFVVFRSLAPASSDGEAPIGPHDAVLALTMGVVLLVNHALELRVISKAKDATNTRTVSEDDFRAAVAAPLPCW</sequence>
<dbReference type="EMBL" id="CP049865">
    <property type="protein sequence ID" value="QIK72070.1"/>
    <property type="molecule type" value="Genomic_DNA"/>
</dbReference>
<feature type="transmembrane region" description="Helical" evidence="1">
    <location>
        <begin position="64"/>
        <end position="82"/>
    </location>
</feature>
<keyword evidence="1" id="KW-1133">Transmembrane helix</keyword>
<accession>A0A6G7Y5I9</accession>
<keyword evidence="1" id="KW-0472">Membrane</keyword>
<evidence type="ECO:0000313" key="2">
    <source>
        <dbReference type="EMBL" id="QIK72070.1"/>
    </source>
</evidence>
<keyword evidence="1" id="KW-0812">Transmembrane</keyword>
<feature type="transmembrane region" description="Helical" evidence="1">
    <location>
        <begin position="102"/>
        <end position="122"/>
    </location>
</feature>
<dbReference type="Proteomes" id="UP000501058">
    <property type="component" value="Chromosome"/>
</dbReference>
<protein>
    <submittedName>
        <fullName evidence="2">Uncharacterized protein</fullName>
    </submittedName>
</protein>
<reference evidence="2 3" key="1">
    <citation type="submission" date="2020-03" db="EMBL/GenBank/DDBJ databases">
        <title>Propioniciclava sp. nov., isolated from Hydrophilus acuminatus.</title>
        <authorList>
            <person name="Hyun D.-W."/>
            <person name="Bae J.-W."/>
        </authorList>
    </citation>
    <scope>NUCLEOTIDE SEQUENCE [LARGE SCALE GENOMIC DNA]</scope>
    <source>
        <strain evidence="2 3">HDW11</strain>
    </source>
</reference>
<gene>
    <name evidence="2" type="ORF">G7070_07060</name>
</gene>
<proteinExistence type="predicted"/>
<dbReference type="KEGG" id="prv:G7070_07060"/>
<evidence type="ECO:0000313" key="3">
    <source>
        <dbReference type="Proteomes" id="UP000501058"/>
    </source>
</evidence>
<dbReference type="AlphaFoldDB" id="A0A6G7Y5I9"/>
<dbReference type="RefSeq" id="WP_166233074.1">
    <property type="nucleotide sequence ID" value="NZ_CP049865.1"/>
</dbReference>
<evidence type="ECO:0000256" key="1">
    <source>
        <dbReference type="SAM" id="Phobius"/>
    </source>
</evidence>
<name>A0A6G7Y5I9_9ACTN</name>
<organism evidence="2 3">
    <name type="scientific">Propioniciclava coleopterorum</name>
    <dbReference type="NCBI Taxonomy" id="2714937"/>
    <lineage>
        <taxon>Bacteria</taxon>
        <taxon>Bacillati</taxon>
        <taxon>Actinomycetota</taxon>
        <taxon>Actinomycetes</taxon>
        <taxon>Propionibacteriales</taxon>
        <taxon>Propionibacteriaceae</taxon>
        <taxon>Propioniciclava</taxon>
    </lineage>
</organism>